<evidence type="ECO:0000313" key="4">
    <source>
        <dbReference type="EMBL" id="TGJ77743.1"/>
    </source>
</evidence>
<dbReference type="AlphaFoldDB" id="A0A4Z0YGA0"/>
<gene>
    <name evidence="4" type="primary">wbpE</name>
    <name evidence="4" type="ORF">CAGA_01380</name>
</gene>
<dbReference type="CDD" id="cd00616">
    <property type="entry name" value="AHBA_syn"/>
    <property type="match status" value="1"/>
</dbReference>
<dbReference type="OrthoDB" id="9810913at2"/>
<dbReference type="InterPro" id="IPR015424">
    <property type="entry name" value="PyrdxlP-dep_Trfase"/>
</dbReference>
<reference evidence="4 5" key="1">
    <citation type="submission" date="2019-04" db="EMBL/GenBank/DDBJ databases">
        <authorList>
            <person name="Poehlein A."/>
            <person name="Bengelsdorf F.R."/>
            <person name="Duerre P."/>
            <person name="Daniel R."/>
        </authorList>
    </citation>
    <scope>NUCLEOTIDE SEQUENCE [LARGE SCALE GENOMIC DNA]</scope>
    <source>
        <strain evidence="4 5">BS-1</strain>
    </source>
</reference>
<evidence type="ECO:0000256" key="2">
    <source>
        <dbReference type="PIRSR" id="PIRSR000390-2"/>
    </source>
</evidence>
<evidence type="ECO:0000256" key="3">
    <source>
        <dbReference type="RuleBase" id="RU004508"/>
    </source>
</evidence>
<dbReference type="PANTHER" id="PTHR30244:SF42">
    <property type="entry name" value="UDP-2-ACETAMIDO-2-DEOXY-3-OXO-D-GLUCURONATE AMINOTRANSFERASE"/>
    <property type="match status" value="1"/>
</dbReference>
<accession>A0A4Z0YGA0</accession>
<protein>
    <submittedName>
        <fullName evidence="4">UDP-2-acetamido-2-deoxy-3-oxo-D-glucuronate aminotransferase</fullName>
        <ecNumber evidence="4">2.6.1.98</ecNumber>
    </submittedName>
</protein>
<dbReference type="PANTHER" id="PTHR30244">
    <property type="entry name" value="TRANSAMINASE"/>
    <property type="match status" value="1"/>
</dbReference>
<keyword evidence="4" id="KW-0032">Aminotransferase</keyword>
<dbReference type="Gene3D" id="3.90.1150.10">
    <property type="entry name" value="Aspartate Aminotransferase, domain 1"/>
    <property type="match status" value="1"/>
</dbReference>
<dbReference type="GO" id="GO:0000271">
    <property type="term" value="P:polysaccharide biosynthetic process"/>
    <property type="evidence" value="ECO:0007669"/>
    <property type="project" value="TreeGrafter"/>
</dbReference>
<dbReference type="SUPFAM" id="SSF53383">
    <property type="entry name" value="PLP-dependent transferases"/>
    <property type="match status" value="1"/>
</dbReference>
<feature type="active site" description="Proton acceptor" evidence="1">
    <location>
        <position position="194"/>
    </location>
</feature>
<dbReference type="GO" id="GO:0030170">
    <property type="term" value="F:pyridoxal phosphate binding"/>
    <property type="evidence" value="ECO:0007669"/>
    <property type="project" value="TreeGrafter"/>
</dbReference>
<dbReference type="Proteomes" id="UP000297714">
    <property type="component" value="Unassembled WGS sequence"/>
</dbReference>
<dbReference type="Pfam" id="PF01041">
    <property type="entry name" value="DegT_DnrJ_EryC1"/>
    <property type="match status" value="1"/>
</dbReference>
<dbReference type="EMBL" id="SRMQ01000001">
    <property type="protein sequence ID" value="TGJ77743.1"/>
    <property type="molecule type" value="Genomic_DNA"/>
</dbReference>
<keyword evidence="5" id="KW-1185">Reference proteome</keyword>
<keyword evidence="4" id="KW-0808">Transferase</keyword>
<dbReference type="InterPro" id="IPR000653">
    <property type="entry name" value="DegT/StrS_aminotransferase"/>
</dbReference>
<evidence type="ECO:0000256" key="1">
    <source>
        <dbReference type="PIRSR" id="PIRSR000390-1"/>
    </source>
</evidence>
<dbReference type="Gene3D" id="3.40.640.10">
    <property type="entry name" value="Type I PLP-dependent aspartate aminotransferase-like (Major domain)"/>
    <property type="match status" value="1"/>
</dbReference>
<comment type="similarity">
    <text evidence="3">Belongs to the DegT/DnrJ/EryC1 family.</text>
</comment>
<dbReference type="InterPro" id="IPR015421">
    <property type="entry name" value="PyrdxlP-dep_Trfase_major"/>
</dbReference>
<dbReference type="GO" id="GO:0008483">
    <property type="term" value="F:transaminase activity"/>
    <property type="evidence" value="ECO:0007669"/>
    <property type="project" value="UniProtKB-KW"/>
</dbReference>
<comment type="caution">
    <text evidence="4">The sequence shown here is derived from an EMBL/GenBank/DDBJ whole genome shotgun (WGS) entry which is preliminary data.</text>
</comment>
<proteinExistence type="inferred from homology"/>
<organism evidence="4 5">
    <name type="scientific">Caproiciproducens galactitolivorans</name>
    <dbReference type="NCBI Taxonomy" id="642589"/>
    <lineage>
        <taxon>Bacteria</taxon>
        <taxon>Bacillati</taxon>
        <taxon>Bacillota</taxon>
        <taxon>Clostridia</taxon>
        <taxon>Eubacteriales</taxon>
        <taxon>Acutalibacteraceae</taxon>
        <taxon>Caproiciproducens</taxon>
    </lineage>
</organism>
<sequence length="375" mass="41621">MKKIEFNDLGAQYRHLKDDIDKGIAEVLSDCHFISGPQTVELEQELCKYTGRKYCISTSNGTDSLLMPLMAKGIGPGDAVFVPPFTFFATAEVASLLGATPVFCDVEEDTFNMDPKCLEKEVERVVKEGKLKPKAVIAVDLFGQPAAFPEIEPICKKYGLTLIEDAAQGFGGRIQDKKACSFGDFSATSFFPAKALGCYGDGGAVFTDDEEQAALLKSIRVHGKGSFKYENVRIGLNARLDTLQAAILLPKLRAFDAETEHRNWAAQRYSSQLKDKFQVPVVRDGYFSSFGYYTLKAESEEQRTKIMAALEAAGIPSIIYYPKPLHLQKVYEPLGYKEGDMPVSEKLCKTVFSLPMHGYITEDVIDYICKTLRNI</sequence>
<dbReference type="PIRSF" id="PIRSF000390">
    <property type="entry name" value="PLP_StrS"/>
    <property type="match status" value="1"/>
</dbReference>
<evidence type="ECO:0000313" key="5">
    <source>
        <dbReference type="Proteomes" id="UP000297714"/>
    </source>
</evidence>
<dbReference type="EC" id="2.6.1.98" evidence="4"/>
<keyword evidence="2 3" id="KW-0663">Pyridoxal phosphate</keyword>
<dbReference type="InterPro" id="IPR015422">
    <property type="entry name" value="PyrdxlP-dep_Trfase_small"/>
</dbReference>
<name>A0A4Z0YGA0_9FIRM</name>
<dbReference type="RefSeq" id="WP_135656698.1">
    <property type="nucleotide sequence ID" value="NZ_SRMQ01000001.1"/>
</dbReference>
<feature type="modified residue" description="N6-(pyridoxal phosphate)lysine" evidence="2">
    <location>
        <position position="194"/>
    </location>
</feature>